<keyword evidence="6 11" id="KW-0169">Cobalamin biosynthesis</keyword>
<accession>A0A1A0VV67</accession>
<comment type="caution">
    <text evidence="12">The sequence shown here is derived from an EMBL/GenBank/DDBJ whole genome shotgun (WGS) entry which is preliminary data.</text>
</comment>
<feature type="active site" description="Proton acceptor" evidence="11">
    <location>
        <position position="313"/>
    </location>
</feature>
<dbReference type="Gene3D" id="3.40.50.10210">
    <property type="match status" value="1"/>
</dbReference>
<organism evidence="12 13">
    <name type="scientific">Mycobacterium colombiense</name>
    <dbReference type="NCBI Taxonomy" id="339268"/>
    <lineage>
        <taxon>Bacteria</taxon>
        <taxon>Bacillati</taxon>
        <taxon>Actinomycetota</taxon>
        <taxon>Actinomycetes</taxon>
        <taxon>Mycobacteriales</taxon>
        <taxon>Mycobacteriaceae</taxon>
        <taxon>Mycobacterium</taxon>
        <taxon>Mycobacterium avium complex (MAC)</taxon>
    </lineage>
</organism>
<comment type="similarity">
    <text evidence="3 11">Belongs to the CobT family.</text>
</comment>
<evidence type="ECO:0000256" key="11">
    <source>
        <dbReference type="HAMAP-Rule" id="MF_00230"/>
    </source>
</evidence>
<evidence type="ECO:0000256" key="1">
    <source>
        <dbReference type="ARBA" id="ARBA00002197"/>
    </source>
</evidence>
<dbReference type="GO" id="GO:0008939">
    <property type="term" value="F:nicotinate-nucleotide-dimethylbenzimidazole phosphoribosyltransferase activity"/>
    <property type="evidence" value="ECO:0007669"/>
    <property type="project" value="UniProtKB-UniRule"/>
</dbReference>
<evidence type="ECO:0000256" key="10">
    <source>
        <dbReference type="ARBA" id="ARBA00047340"/>
    </source>
</evidence>
<dbReference type="AlphaFoldDB" id="A0A1A0VV67"/>
<evidence type="ECO:0000256" key="8">
    <source>
        <dbReference type="ARBA" id="ARBA00022679"/>
    </source>
</evidence>
<evidence type="ECO:0000256" key="5">
    <source>
        <dbReference type="ARBA" id="ARBA00015486"/>
    </source>
</evidence>
<dbReference type="Gene3D" id="1.10.1610.10">
    <property type="match status" value="1"/>
</dbReference>
<dbReference type="HAMAP" id="MF_00230">
    <property type="entry name" value="CobT"/>
    <property type="match status" value="1"/>
</dbReference>
<dbReference type="NCBIfam" id="NF000996">
    <property type="entry name" value="PRK00105.1"/>
    <property type="match status" value="1"/>
</dbReference>
<dbReference type="GO" id="GO:0009236">
    <property type="term" value="P:cobalamin biosynthetic process"/>
    <property type="evidence" value="ECO:0007669"/>
    <property type="project" value="UniProtKB-UniRule"/>
</dbReference>
<dbReference type="PANTHER" id="PTHR43463:SF1">
    <property type="entry name" value="NICOTINATE-NUCLEOTIDE--DIMETHYLBENZIMIDAZOLE PHOSPHORIBOSYLTRANSFERASE"/>
    <property type="match status" value="1"/>
</dbReference>
<evidence type="ECO:0000256" key="7">
    <source>
        <dbReference type="ARBA" id="ARBA00022676"/>
    </source>
</evidence>
<evidence type="ECO:0000313" key="13">
    <source>
        <dbReference type="Proteomes" id="UP000091914"/>
    </source>
</evidence>
<dbReference type="UniPathway" id="UPA00061">
    <property type="reaction ID" value="UER00516"/>
</dbReference>
<evidence type="ECO:0000256" key="2">
    <source>
        <dbReference type="ARBA" id="ARBA00005049"/>
    </source>
</evidence>
<dbReference type="PANTHER" id="PTHR43463">
    <property type="entry name" value="NICOTINATE-NUCLEOTIDE--DIMETHYLBENZIMIDAZOLE PHOSPHORIBOSYLTRANSFERASE"/>
    <property type="match status" value="1"/>
</dbReference>
<evidence type="ECO:0000256" key="6">
    <source>
        <dbReference type="ARBA" id="ARBA00022573"/>
    </source>
</evidence>
<dbReference type="InterPro" id="IPR017846">
    <property type="entry name" value="Nict_dMeBzImd_PRibTrfase_bact"/>
</dbReference>
<dbReference type="InterPro" id="IPR003200">
    <property type="entry name" value="Nict_dMeBzImd_PRibTrfase"/>
</dbReference>
<comment type="function">
    <text evidence="1 11">Catalyzes the synthesis of alpha-ribazole-5'-phosphate from nicotinate mononucleotide (NAMN) and 5,6-dimethylbenzimidazole (DMB).</text>
</comment>
<comment type="catalytic activity">
    <reaction evidence="10 11">
        <text>5,6-dimethylbenzimidazole + nicotinate beta-D-ribonucleotide = alpha-ribazole 5'-phosphate + nicotinate + H(+)</text>
        <dbReference type="Rhea" id="RHEA:11196"/>
        <dbReference type="ChEBI" id="CHEBI:15378"/>
        <dbReference type="ChEBI" id="CHEBI:15890"/>
        <dbReference type="ChEBI" id="CHEBI:32544"/>
        <dbReference type="ChEBI" id="CHEBI:57502"/>
        <dbReference type="ChEBI" id="CHEBI:57918"/>
        <dbReference type="EC" id="2.4.2.21"/>
    </reaction>
</comment>
<keyword evidence="8 11" id="KW-0808">Transferase</keyword>
<sequence>MEFATVSPPDAGVAAAARARQDTLTKPRGALGRLEDLSVWVASCQGQCPPKQFERARVVVFAGDHGVARSGVSAYPPEVTAQMVANFDAGGAAINALADIAGATVRVADLAVDADPLTERIGAHKVRRSSGDIRVEDALSDDETARALAAGAAIADEEVDAGADLLIAGDMGIGNTTAATVLVAALTNAEPVVAVGFGTGIDDAGWARKTAAVRDALFRARQVLPDPVALLRRAGGADLAAMAGFCAQAAVRRTPLLLDGMAVTAAALVAEHLAPGARLWWQAGHRSTEPAHGLALTALDLEPILDLRMRLGEGTGAALALPVLRAAVAALSSMATFAQAGVSDRADGADQAASPS</sequence>
<dbReference type="Proteomes" id="UP000091914">
    <property type="component" value="Unassembled WGS sequence"/>
</dbReference>
<evidence type="ECO:0000256" key="9">
    <source>
        <dbReference type="ARBA" id="ARBA00030686"/>
    </source>
</evidence>
<evidence type="ECO:0000313" key="12">
    <source>
        <dbReference type="EMBL" id="OBB87099.1"/>
    </source>
</evidence>
<proteinExistence type="inferred from homology"/>
<keyword evidence="7 11" id="KW-0328">Glycosyltransferase</keyword>
<comment type="pathway">
    <text evidence="2 11">Nucleoside biosynthesis; alpha-ribazole biosynthesis; alpha-ribazole from 5,6-dimethylbenzimidazole: step 1/2.</text>
</comment>
<dbReference type="SUPFAM" id="SSF52733">
    <property type="entry name" value="Nicotinate mononucleotide:5,6-dimethylbenzimidazole phosphoribosyltransferase (CobT)"/>
    <property type="match status" value="1"/>
</dbReference>
<evidence type="ECO:0000256" key="4">
    <source>
        <dbReference type="ARBA" id="ARBA00011991"/>
    </source>
</evidence>
<protein>
    <recommendedName>
        <fullName evidence="5 11">Nicotinate-nucleotide--dimethylbenzimidazole phosphoribosyltransferase</fullName>
        <shortName evidence="11">NN:DBI PRT</shortName>
        <ecNumber evidence="4 11">2.4.2.21</ecNumber>
    </recommendedName>
    <alternativeName>
        <fullName evidence="9 11">N(1)-alpha-phosphoribosyltransferase</fullName>
    </alternativeName>
</protein>
<dbReference type="InterPro" id="IPR036087">
    <property type="entry name" value="Nict_dMeBzImd_PRibTrfase_sf"/>
</dbReference>
<gene>
    <name evidence="11" type="primary">cobT</name>
    <name evidence="12" type="ORF">A5760_03085</name>
</gene>
<reference evidence="12 13" key="1">
    <citation type="submission" date="2016-06" db="EMBL/GenBank/DDBJ databases">
        <authorList>
            <person name="Kjaerup R.B."/>
            <person name="Dalgaard T.S."/>
            <person name="Juul-Madsen H.R."/>
        </authorList>
    </citation>
    <scope>NUCLEOTIDE SEQUENCE [LARGE SCALE GENOMIC DNA]</scope>
    <source>
        <strain evidence="12 13">852002-51834_SCH5396731</strain>
    </source>
</reference>
<dbReference type="CDD" id="cd02439">
    <property type="entry name" value="DMB-PRT_CobT"/>
    <property type="match status" value="1"/>
</dbReference>
<evidence type="ECO:0000256" key="3">
    <source>
        <dbReference type="ARBA" id="ARBA00007110"/>
    </source>
</evidence>
<dbReference type="NCBIfam" id="TIGR03160">
    <property type="entry name" value="cobT_DBIPRT"/>
    <property type="match status" value="1"/>
</dbReference>
<dbReference type="InterPro" id="IPR023195">
    <property type="entry name" value="Nict_dMeBzImd_PRibTrfase_N"/>
</dbReference>
<dbReference type="Pfam" id="PF02277">
    <property type="entry name" value="DBI_PRT"/>
    <property type="match status" value="1"/>
</dbReference>
<dbReference type="EMBL" id="LZSX01000024">
    <property type="protein sequence ID" value="OBB87099.1"/>
    <property type="molecule type" value="Genomic_DNA"/>
</dbReference>
<dbReference type="EC" id="2.4.2.21" evidence="4 11"/>
<name>A0A1A0VV67_9MYCO</name>